<dbReference type="PANTHER" id="PTHR43649:SF33">
    <property type="entry name" value="POLYGALACTURONAN_RHAMNOGALACTURONAN-BINDING PROTEIN YTCQ"/>
    <property type="match status" value="1"/>
</dbReference>
<evidence type="ECO:0000256" key="5">
    <source>
        <dbReference type="ARBA" id="ARBA00023288"/>
    </source>
</evidence>
<dbReference type="InterPro" id="IPR050490">
    <property type="entry name" value="Bact_solute-bd_prot1"/>
</dbReference>
<comment type="caution">
    <text evidence="8">The sequence shown here is derived from an EMBL/GenBank/DDBJ whole genome shotgun (WGS) entry which is preliminary data.</text>
</comment>
<evidence type="ECO:0000256" key="2">
    <source>
        <dbReference type="ARBA" id="ARBA00022729"/>
    </source>
</evidence>
<protein>
    <submittedName>
        <fullName evidence="8">Extracellular solute-binding protein</fullName>
    </submittedName>
</protein>
<name>A0ABW4YHL6_9BACL</name>
<feature type="chain" id="PRO_5047462875" evidence="7">
    <location>
        <begin position="24"/>
        <end position="563"/>
    </location>
</feature>
<proteinExistence type="predicted"/>
<dbReference type="EMBL" id="JBHUHO010000013">
    <property type="protein sequence ID" value="MFD2115152.1"/>
    <property type="molecule type" value="Genomic_DNA"/>
</dbReference>
<feature type="region of interest" description="Disordered" evidence="6">
    <location>
        <begin position="29"/>
        <end position="55"/>
    </location>
</feature>
<dbReference type="RefSeq" id="WP_377770177.1">
    <property type="nucleotide sequence ID" value="NZ_JBHUHO010000013.1"/>
</dbReference>
<dbReference type="SUPFAM" id="SSF53850">
    <property type="entry name" value="Periplasmic binding protein-like II"/>
    <property type="match status" value="1"/>
</dbReference>
<keyword evidence="2 7" id="KW-0732">Signal</keyword>
<feature type="compositionally biased region" description="Low complexity" evidence="6">
    <location>
        <begin position="29"/>
        <end position="46"/>
    </location>
</feature>
<keyword evidence="5" id="KW-0449">Lipoprotein</keyword>
<keyword evidence="9" id="KW-1185">Reference proteome</keyword>
<keyword evidence="4" id="KW-0564">Palmitate</keyword>
<keyword evidence="3" id="KW-0472">Membrane</keyword>
<reference evidence="9" key="1">
    <citation type="journal article" date="2019" name="Int. J. Syst. Evol. Microbiol.">
        <title>The Global Catalogue of Microorganisms (GCM) 10K type strain sequencing project: providing services to taxonomists for standard genome sequencing and annotation.</title>
        <authorList>
            <consortium name="The Broad Institute Genomics Platform"/>
            <consortium name="The Broad Institute Genome Sequencing Center for Infectious Disease"/>
            <person name="Wu L."/>
            <person name="Ma J."/>
        </authorList>
    </citation>
    <scope>NUCLEOTIDE SEQUENCE [LARGE SCALE GENOMIC DNA]</scope>
    <source>
        <strain evidence="9">GH52</strain>
    </source>
</reference>
<evidence type="ECO:0000256" key="3">
    <source>
        <dbReference type="ARBA" id="ARBA00023136"/>
    </source>
</evidence>
<dbReference type="InterPro" id="IPR006059">
    <property type="entry name" value="SBP"/>
</dbReference>
<dbReference type="Pfam" id="PF01547">
    <property type="entry name" value="SBP_bac_1"/>
    <property type="match status" value="1"/>
</dbReference>
<evidence type="ECO:0000313" key="8">
    <source>
        <dbReference type="EMBL" id="MFD2115152.1"/>
    </source>
</evidence>
<evidence type="ECO:0000313" key="9">
    <source>
        <dbReference type="Proteomes" id="UP001597362"/>
    </source>
</evidence>
<accession>A0ABW4YHL6</accession>
<sequence>MKRPYFVIISCFISMLLLLSACSQNVPTANNTNDNNGKNSTTDSNNVTGPTVNPPGQFPIVDEKITLRVAVNGNPLVEDFKTNEYTQYLEEKTNIKVEWIVLDPQSSQEQLNLILIGGELPDVIMNMNISPEQQMIYGEQGIFVSFTELIEQYGENTKQIFQEMPEVKEAITAPGNRIFSLPYINECIHCSMNFKMYVYQPWLEKLQLEEPTTLDEFYDMLVAFKTLDPNGNNKADEIPMTASPGQPRSIIDPFIMNSFIYDDGMKRMIVEDGKIDVVYNKPEWQAGLQYLNKLYKAGLIAEQSFTQDNESYKKLIENPGINIVGAAPAHSPSTITIVEGESNRWIEFQPIAPLKGPSGEQNAFWNPYDKIKGGNFIMTSANKYPEATMRWADYMYEFENGLRSNFGTEGKSWSKPESGDVGRDGEPAQYRLLVPHGRVQNESWAQFGLNYRTDKQHYAGQAVLSELDKEKMYFDVTMEKYHPYIPNIETIVPPLFFTPEDSQALAELDKTINDYVNHMIANFITGESDLDKGWNNYINTLNGMELEKYIAIYQKAYDEKMTQ</sequence>
<evidence type="ECO:0000256" key="1">
    <source>
        <dbReference type="ARBA" id="ARBA00022475"/>
    </source>
</evidence>
<evidence type="ECO:0000256" key="4">
    <source>
        <dbReference type="ARBA" id="ARBA00023139"/>
    </source>
</evidence>
<keyword evidence="1" id="KW-1003">Cell membrane</keyword>
<evidence type="ECO:0000256" key="6">
    <source>
        <dbReference type="SAM" id="MobiDB-lite"/>
    </source>
</evidence>
<gene>
    <name evidence="8" type="ORF">ACFSJH_05305</name>
</gene>
<dbReference type="Gene3D" id="3.40.190.10">
    <property type="entry name" value="Periplasmic binding protein-like II"/>
    <property type="match status" value="2"/>
</dbReference>
<evidence type="ECO:0000256" key="7">
    <source>
        <dbReference type="SAM" id="SignalP"/>
    </source>
</evidence>
<dbReference type="PROSITE" id="PS51257">
    <property type="entry name" value="PROKAR_LIPOPROTEIN"/>
    <property type="match status" value="1"/>
</dbReference>
<organism evidence="8 9">
    <name type="scientific">Paenibacillus yanchengensis</name>
    <dbReference type="NCBI Taxonomy" id="2035833"/>
    <lineage>
        <taxon>Bacteria</taxon>
        <taxon>Bacillati</taxon>
        <taxon>Bacillota</taxon>
        <taxon>Bacilli</taxon>
        <taxon>Bacillales</taxon>
        <taxon>Paenibacillaceae</taxon>
        <taxon>Paenibacillus</taxon>
    </lineage>
</organism>
<dbReference type="Proteomes" id="UP001597362">
    <property type="component" value="Unassembled WGS sequence"/>
</dbReference>
<dbReference type="PANTHER" id="PTHR43649">
    <property type="entry name" value="ARABINOSE-BINDING PROTEIN-RELATED"/>
    <property type="match status" value="1"/>
</dbReference>
<feature type="signal peptide" evidence="7">
    <location>
        <begin position="1"/>
        <end position="23"/>
    </location>
</feature>